<dbReference type="InterPro" id="IPR050554">
    <property type="entry name" value="Met_Synthase/Corrinoid"/>
</dbReference>
<gene>
    <name evidence="4" type="ORF">S06H3_64283</name>
</gene>
<dbReference type="GO" id="GO:0050667">
    <property type="term" value="P:homocysteine metabolic process"/>
    <property type="evidence" value="ECO:0007669"/>
    <property type="project" value="TreeGrafter"/>
</dbReference>
<proteinExistence type="predicted"/>
<dbReference type="PANTHER" id="PTHR45833:SF1">
    <property type="entry name" value="METHIONINE SYNTHASE"/>
    <property type="match status" value="1"/>
</dbReference>
<sequence>YFIPDLVYSGEILKEITDMVKPKLSKAAEVKRVGKVVMGTVAGDIHDIGKDIVVFMLDVNGFEVYDLGVDVPAQKFVEKIRESGAPIVGLSGFLTLAYDAMKQTIEAMADAGLRDKVKVMIGG</sequence>
<dbReference type="GO" id="GO:0005829">
    <property type="term" value="C:cytosol"/>
    <property type="evidence" value="ECO:0007669"/>
    <property type="project" value="TreeGrafter"/>
</dbReference>
<feature type="non-terminal residue" evidence="4">
    <location>
        <position position="123"/>
    </location>
</feature>
<organism evidence="4">
    <name type="scientific">marine sediment metagenome</name>
    <dbReference type="NCBI Taxonomy" id="412755"/>
    <lineage>
        <taxon>unclassified sequences</taxon>
        <taxon>metagenomes</taxon>
        <taxon>ecological metagenomes</taxon>
    </lineage>
</organism>
<keyword evidence="1" id="KW-0479">Metal-binding</keyword>
<reference evidence="4" key="1">
    <citation type="journal article" date="2014" name="Front. Microbiol.">
        <title>High frequency of phylogenetically diverse reductive dehalogenase-homologous genes in deep subseafloor sedimentary metagenomes.</title>
        <authorList>
            <person name="Kawai M."/>
            <person name="Futagami T."/>
            <person name="Toyoda A."/>
            <person name="Takaki Y."/>
            <person name="Nishi S."/>
            <person name="Hori S."/>
            <person name="Arai W."/>
            <person name="Tsubouchi T."/>
            <person name="Morono Y."/>
            <person name="Uchiyama I."/>
            <person name="Ito T."/>
            <person name="Fujiyama A."/>
            <person name="Inagaki F."/>
            <person name="Takami H."/>
        </authorList>
    </citation>
    <scope>NUCLEOTIDE SEQUENCE</scope>
    <source>
        <strain evidence="4">Expedition CK06-06</strain>
    </source>
</reference>
<protein>
    <recommendedName>
        <fullName evidence="3">B12-binding domain-containing protein</fullName>
    </recommendedName>
</protein>
<accession>X1P7N1</accession>
<evidence type="ECO:0000259" key="3">
    <source>
        <dbReference type="PROSITE" id="PS51332"/>
    </source>
</evidence>
<dbReference type="GO" id="GO:0046872">
    <property type="term" value="F:metal ion binding"/>
    <property type="evidence" value="ECO:0007669"/>
    <property type="project" value="UniProtKB-KW"/>
</dbReference>
<dbReference type="EMBL" id="BARV01042891">
    <property type="protein sequence ID" value="GAI51873.1"/>
    <property type="molecule type" value="Genomic_DNA"/>
</dbReference>
<dbReference type="InterPro" id="IPR036724">
    <property type="entry name" value="Cobalamin-bd_sf"/>
</dbReference>
<comment type="caution">
    <text evidence="4">The sequence shown here is derived from an EMBL/GenBank/DDBJ whole genome shotgun (WGS) entry which is preliminary data.</text>
</comment>
<feature type="non-terminal residue" evidence="4">
    <location>
        <position position="1"/>
    </location>
</feature>
<dbReference type="GO" id="GO:0008705">
    <property type="term" value="F:methionine synthase activity"/>
    <property type="evidence" value="ECO:0007669"/>
    <property type="project" value="TreeGrafter"/>
</dbReference>
<feature type="domain" description="B12-binding" evidence="3">
    <location>
        <begin position="33"/>
        <end position="123"/>
    </location>
</feature>
<dbReference type="AlphaFoldDB" id="X1P7N1"/>
<dbReference type="Pfam" id="PF02310">
    <property type="entry name" value="B12-binding"/>
    <property type="match status" value="1"/>
</dbReference>
<evidence type="ECO:0000256" key="1">
    <source>
        <dbReference type="ARBA" id="ARBA00022723"/>
    </source>
</evidence>
<dbReference type="PROSITE" id="PS51332">
    <property type="entry name" value="B12_BINDING"/>
    <property type="match status" value="1"/>
</dbReference>
<evidence type="ECO:0000256" key="2">
    <source>
        <dbReference type="ARBA" id="ARBA00023285"/>
    </source>
</evidence>
<dbReference type="PANTHER" id="PTHR45833">
    <property type="entry name" value="METHIONINE SYNTHASE"/>
    <property type="match status" value="1"/>
</dbReference>
<name>X1P7N1_9ZZZZ</name>
<dbReference type="GO" id="GO:0046653">
    <property type="term" value="P:tetrahydrofolate metabolic process"/>
    <property type="evidence" value="ECO:0007669"/>
    <property type="project" value="TreeGrafter"/>
</dbReference>
<dbReference type="SUPFAM" id="SSF52242">
    <property type="entry name" value="Cobalamin (vitamin B12)-binding domain"/>
    <property type="match status" value="1"/>
</dbReference>
<dbReference type="InterPro" id="IPR006158">
    <property type="entry name" value="Cobalamin-bd"/>
</dbReference>
<evidence type="ECO:0000313" key="4">
    <source>
        <dbReference type="EMBL" id="GAI51873.1"/>
    </source>
</evidence>
<dbReference type="GO" id="GO:0031419">
    <property type="term" value="F:cobalamin binding"/>
    <property type="evidence" value="ECO:0007669"/>
    <property type="project" value="InterPro"/>
</dbReference>
<keyword evidence="2" id="KW-0170">Cobalt</keyword>
<dbReference type="Gene3D" id="3.40.50.280">
    <property type="entry name" value="Cobalamin-binding domain"/>
    <property type="match status" value="1"/>
</dbReference>